<feature type="chain" id="PRO_5043361075" description="RNase H type-1 domain-containing protein" evidence="2">
    <location>
        <begin position="19"/>
        <end position="147"/>
    </location>
</feature>
<reference evidence="3" key="1">
    <citation type="submission" date="2020-08" db="EMBL/GenBank/DDBJ databases">
        <title>Plant Genome Project.</title>
        <authorList>
            <person name="Zhang R.-G."/>
        </authorList>
    </citation>
    <scope>NUCLEOTIDE SEQUENCE</scope>
    <source>
        <strain evidence="3">WSP0</strain>
        <tissue evidence="3">Leaf</tissue>
    </source>
</reference>
<name>A0AAV6ILA2_9ERIC</name>
<keyword evidence="4" id="KW-1185">Reference proteome</keyword>
<dbReference type="AlphaFoldDB" id="A0AAV6ILA2"/>
<organism evidence="3 4">
    <name type="scientific">Rhododendron griersonianum</name>
    <dbReference type="NCBI Taxonomy" id="479676"/>
    <lineage>
        <taxon>Eukaryota</taxon>
        <taxon>Viridiplantae</taxon>
        <taxon>Streptophyta</taxon>
        <taxon>Embryophyta</taxon>
        <taxon>Tracheophyta</taxon>
        <taxon>Spermatophyta</taxon>
        <taxon>Magnoliopsida</taxon>
        <taxon>eudicotyledons</taxon>
        <taxon>Gunneridae</taxon>
        <taxon>Pentapetalae</taxon>
        <taxon>asterids</taxon>
        <taxon>Ericales</taxon>
        <taxon>Ericaceae</taxon>
        <taxon>Ericoideae</taxon>
        <taxon>Rhodoreae</taxon>
        <taxon>Rhododendron</taxon>
    </lineage>
</organism>
<evidence type="ECO:0000313" key="4">
    <source>
        <dbReference type="Proteomes" id="UP000823749"/>
    </source>
</evidence>
<gene>
    <name evidence="3" type="ORF">RHGRI_029351</name>
</gene>
<accession>A0AAV6ILA2</accession>
<protein>
    <recommendedName>
        <fullName evidence="5">RNase H type-1 domain-containing protein</fullName>
    </recommendedName>
</protein>
<feature type="region of interest" description="Disordered" evidence="1">
    <location>
        <begin position="28"/>
        <end position="51"/>
    </location>
</feature>
<proteinExistence type="predicted"/>
<dbReference type="EMBL" id="JACTNZ010000010">
    <property type="protein sequence ID" value="KAG5528640.1"/>
    <property type="molecule type" value="Genomic_DNA"/>
</dbReference>
<evidence type="ECO:0000256" key="2">
    <source>
        <dbReference type="SAM" id="SignalP"/>
    </source>
</evidence>
<evidence type="ECO:0000256" key="1">
    <source>
        <dbReference type="SAM" id="MobiDB-lite"/>
    </source>
</evidence>
<evidence type="ECO:0000313" key="3">
    <source>
        <dbReference type="EMBL" id="KAG5528640.1"/>
    </source>
</evidence>
<comment type="caution">
    <text evidence="3">The sequence shown here is derived from an EMBL/GenBank/DDBJ whole genome shotgun (WGS) entry which is preliminary data.</text>
</comment>
<evidence type="ECO:0008006" key="5">
    <source>
        <dbReference type="Google" id="ProtNLM"/>
    </source>
</evidence>
<keyword evidence="2" id="KW-0732">Signal</keyword>
<feature type="compositionally biased region" description="Basic and acidic residues" evidence="1">
    <location>
        <begin position="28"/>
        <end position="50"/>
    </location>
</feature>
<feature type="signal peptide" evidence="2">
    <location>
        <begin position="1"/>
        <end position="18"/>
    </location>
</feature>
<sequence>MSLHLLLSLPSLRLSSYGASVLNRLTNDDGAEKQEESGKSSSEAHDDAEQKASCTTIRYNVSYPAMYASISERKDAKLFNCSQKVFPAQESGKRLFAIRKGLNLALKLKLDRIVMESEAEAIVKNVLYFDRITSHRCSCSDSRLQGS</sequence>
<dbReference type="Proteomes" id="UP000823749">
    <property type="component" value="Chromosome 10"/>
</dbReference>